<dbReference type="EMBL" id="BMAT01005354">
    <property type="protein sequence ID" value="GFR91585.1"/>
    <property type="molecule type" value="Genomic_DNA"/>
</dbReference>
<dbReference type="AlphaFoldDB" id="A0AAV4H299"/>
<keyword evidence="2" id="KW-1185">Reference proteome</keyword>
<organism evidence="1 2">
    <name type="scientific">Elysia marginata</name>
    <dbReference type="NCBI Taxonomy" id="1093978"/>
    <lineage>
        <taxon>Eukaryota</taxon>
        <taxon>Metazoa</taxon>
        <taxon>Spiralia</taxon>
        <taxon>Lophotrochozoa</taxon>
        <taxon>Mollusca</taxon>
        <taxon>Gastropoda</taxon>
        <taxon>Heterobranchia</taxon>
        <taxon>Euthyneura</taxon>
        <taxon>Panpulmonata</taxon>
        <taxon>Sacoglossa</taxon>
        <taxon>Placobranchoidea</taxon>
        <taxon>Plakobranchidae</taxon>
        <taxon>Elysia</taxon>
    </lineage>
</organism>
<name>A0AAV4H299_9GAST</name>
<evidence type="ECO:0000313" key="1">
    <source>
        <dbReference type="EMBL" id="GFR91585.1"/>
    </source>
</evidence>
<accession>A0AAV4H299</accession>
<dbReference type="Proteomes" id="UP000762676">
    <property type="component" value="Unassembled WGS sequence"/>
</dbReference>
<comment type="caution">
    <text evidence="1">The sequence shown here is derived from an EMBL/GenBank/DDBJ whole genome shotgun (WGS) entry which is preliminary data.</text>
</comment>
<gene>
    <name evidence="1" type="ORF">ElyMa_002596500</name>
</gene>
<reference evidence="1 2" key="1">
    <citation type="journal article" date="2021" name="Elife">
        <title>Chloroplast acquisition without the gene transfer in kleptoplastic sea slugs, Plakobranchus ocellatus.</title>
        <authorList>
            <person name="Maeda T."/>
            <person name="Takahashi S."/>
            <person name="Yoshida T."/>
            <person name="Shimamura S."/>
            <person name="Takaki Y."/>
            <person name="Nagai Y."/>
            <person name="Toyoda A."/>
            <person name="Suzuki Y."/>
            <person name="Arimoto A."/>
            <person name="Ishii H."/>
            <person name="Satoh N."/>
            <person name="Nishiyama T."/>
            <person name="Hasebe M."/>
            <person name="Maruyama T."/>
            <person name="Minagawa J."/>
            <person name="Obokata J."/>
            <person name="Shigenobu S."/>
        </authorList>
    </citation>
    <scope>NUCLEOTIDE SEQUENCE [LARGE SCALE GENOMIC DNA]</scope>
</reference>
<proteinExistence type="predicted"/>
<evidence type="ECO:0000313" key="2">
    <source>
        <dbReference type="Proteomes" id="UP000762676"/>
    </source>
</evidence>
<sequence>MPTMSRQTNYRTCPELMQSSTFIRTIYLEAQQCASETCLSYKHCKKDSSTHVRQASQYLQQRAKLRHGVGGRTRQRKGLLDGCDDWEFSADFQNGINTPTSSGESHLGLTL</sequence>
<protein>
    <submittedName>
        <fullName evidence="1">Uncharacterized protein</fullName>
    </submittedName>
</protein>